<evidence type="ECO:0000256" key="4">
    <source>
        <dbReference type="ARBA" id="ARBA00023002"/>
    </source>
</evidence>
<name>A0A1M5AP76_9BACL</name>
<dbReference type="STRING" id="112248.SAMN05444392_11525"/>
<comment type="similarity">
    <text evidence="1 7">Belongs to the cytochrome P450 family.</text>
</comment>
<keyword evidence="6 7" id="KW-0503">Monooxygenase</keyword>
<organism evidence="8 9">
    <name type="scientific">Seinonella peptonophila</name>
    <dbReference type="NCBI Taxonomy" id="112248"/>
    <lineage>
        <taxon>Bacteria</taxon>
        <taxon>Bacillati</taxon>
        <taxon>Bacillota</taxon>
        <taxon>Bacilli</taxon>
        <taxon>Bacillales</taxon>
        <taxon>Thermoactinomycetaceae</taxon>
        <taxon>Seinonella</taxon>
    </lineage>
</organism>
<dbReference type="Pfam" id="PF00067">
    <property type="entry name" value="p450"/>
    <property type="match status" value="1"/>
</dbReference>
<dbReference type="EMBL" id="FQVL01000015">
    <property type="protein sequence ID" value="SHF32063.1"/>
    <property type="molecule type" value="Genomic_DNA"/>
</dbReference>
<keyword evidence="2 7" id="KW-0349">Heme</keyword>
<keyword evidence="4 7" id="KW-0560">Oxidoreductase</keyword>
<gene>
    <name evidence="8" type="ORF">SAMN05444392_11525</name>
</gene>
<evidence type="ECO:0000313" key="8">
    <source>
        <dbReference type="EMBL" id="SHF32063.1"/>
    </source>
</evidence>
<dbReference type="GO" id="GO:0020037">
    <property type="term" value="F:heme binding"/>
    <property type="evidence" value="ECO:0007669"/>
    <property type="project" value="InterPro"/>
</dbReference>
<keyword evidence="9" id="KW-1185">Reference proteome</keyword>
<dbReference type="RefSeq" id="WP_073157397.1">
    <property type="nucleotide sequence ID" value="NZ_FQVL01000015.1"/>
</dbReference>
<dbReference type="InterPro" id="IPR017972">
    <property type="entry name" value="Cyt_P450_CS"/>
</dbReference>
<dbReference type="Proteomes" id="UP000184476">
    <property type="component" value="Unassembled WGS sequence"/>
</dbReference>
<dbReference type="FunFam" id="1.10.630.10:FF:000018">
    <property type="entry name" value="Cytochrome P450 monooxygenase"/>
    <property type="match status" value="1"/>
</dbReference>
<keyword evidence="5 7" id="KW-0408">Iron</keyword>
<dbReference type="GO" id="GO:0004497">
    <property type="term" value="F:monooxygenase activity"/>
    <property type="evidence" value="ECO:0007669"/>
    <property type="project" value="UniProtKB-KW"/>
</dbReference>
<protein>
    <submittedName>
        <fullName evidence="8">Cytochrome P450</fullName>
    </submittedName>
</protein>
<keyword evidence="3 7" id="KW-0479">Metal-binding</keyword>
<dbReference type="InterPro" id="IPR001128">
    <property type="entry name" value="Cyt_P450"/>
</dbReference>
<dbReference type="AlphaFoldDB" id="A0A1M5AP76"/>
<dbReference type="OrthoDB" id="9801155at2"/>
<evidence type="ECO:0000256" key="3">
    <source>
        <dbReference type="ARBA" id="ARBA00022723"/>
    </source>
</evidence>
<dbReference type="SUPFAM" id="SSF48264">
    <property type="entry name" value="Cytochrome P450"/>
    <property type="match status" value="1"/>
</dbReference>
<dbReference type="PANTHER" id="PTHR46696:SF1">
    <property type="entry name" value="CYTOCHROME P450 YJIB-RELATED"/>
    <property type="match status" value="1"/>
</dbReference>
<dbReference type="GO" id="GO:0005506">
    <property type="term" value="F:iron ion binding"/>
    <property type="evidence" value="ECO:0007669"/>
    <property type="project" value="InterPro"/>
</dbReference>
<evidence type="ECO:0000256" key="6">
    <source>
        <dbReference type="ARBA" id="ARBA00023033"/>
    </source>
</evidence>
<evidence type="ECO:0000256" key="5">
    <source>
        <dbReference type="ARBA" id="ARBA00023004"/>
    </source>
</evidence>
<dbReference type="InterPro" id="IPR002397">
    <property type="entry name" value="Cyt_P450_B"/>
</dbReference>
<dbReference type="PRINTS" id="PR00385">
    <property type="entry name" value="P450"/>
</dbReference>
<dbReference type="GO" id="GO:0016705">
    <property type="term" value="F:oxidoreductase activity, acting on paired donors, with incorporation or reduction of molecular oxygen"/>
    <property type="evidence" value="ECO:0007669"/>
    <property type="project" value="InterPro"/>
</dbReference>
<evidence type="ECO:0000313" key="9">
    <source>
        <dbReference type="Proteomes" id="UP000184476"/>
    </source>
</evidence>
<proteinExistence type="inferred from homology"/>
<reference evidence="8 9" key="1">
    <citation type="submission" date="2016-11" db="EMBL/GenBank/DDBJ databases">
        <authorList>
            <person name="Jaros S."/>
            <person name="Januszkiewicz K."/>
            <person name="Wedrychowicz H."/>
        </authorList>
    </citation>
    <scope>NUCLEOTIDE SEQUENCE [LARGE SCALE GENOMIC DNA]</scope>
    <source>
        <strain evidence="8 9">DSM 44666</strain>
    </source>
</reference>
<dbReference type="PRINTS" id="PR00359">
    <property type="entry name" value="BP450"/>
</dbReference>
<dbReference type="Gene3D" id="1.10.630.10">
    <property type="entry name" value="Cytochrome P450"/>
    <property type="match status" value="1"/>
</dbReference>
<evidence type="ECO:0000256" key="7">
    <source>
        <dbReference type="RuleBase" id="RU000461"/>
    </source>
</evidence>
<evidence type="ECO:0000256" key="1">
    <source>
        <dbReference type="ARBA" id="ARBA00010617"/>
    </source>
</evidence>
<dbReference type="PANTHER" id="PTHR46696">
    <property type="entry name" value="P450, PUTATIVE (EUROFUNG)-RELATED"/>
    <property type="match status" value="1"/>
</dbReference>
<sequence>MVPSPSLDPFKWYRKMQQEMPVYYDAEFMLNWGDQGAWQVFRYEDVKRVLSEYNTFSNEYAPQSDDHLASKALISRDPPVHRRLRSLISKAFIPKVINKLEPWVRTLCEELLQPHLESGKIEFVKEYAVPIPVSVICQLLGVPSDSHPQVHKWSTIITSNPGEIEGVSIEEAVKAYFSAQKSLENVFRELVEKRKVTPQNDLISELIEAESDGQHLTTDEVIGFCIVLLIAGNETTANLISSAMLTFIEHPELQNRLIENPSDLPRAIDEVLRYRAPVQSMFRITKQDTEINGQKIKKGEYVIAWIGSANHDPTIFPNPEIFDINRDTQGMTSFGHGIHYCIGAPLARLEARVAFEVLFKHIEKIRLQDHASLSVQPSTLVYSLASLPITFQKR</sequence>
<dbReference type="InterPro" id="IPR036396">
    <property type="entry name" value="Cyt_P450_sf"/>
</dbReference>
<dbReference type="PROSITE" id="PS00086">
    <property type="entry name" value="CYTOCHROME_P450"/>
    <property type="match status" value="1"/>
</dbReference>
<dbReference type="CDD" id="cd11032">
    <property type="entry name" value="P450_EryK-like"/>
    <property type="match status" value="1"/>
</dbReference>
<accession>A0A1M5AP76</accession>
<evidence type="ECO:0000256" key="2">
    <source>
        <dbReference type="ARBA" id="ARBA00022617"/>
    </source>
</evidence>